<evidence type="ECO:0000256" key="1">
    <source>
        <dbReference type="ARBA" id="ARBA00022801"/>
    </source>
</evidence>
<sequence length="207" mass="22821">MSKGKKNGKREWIVPVLAFFLIISGIYLAGTHAYSWAKGFMAVEKDSDGVSIRNMEKQMDGNTGSENPDWPEQGEKIGEISIPKLGMSVPLYEGTNEEELGKGAGHYSNSVMPGEGNNTVISGHRDTVFRSLEKVGENDLIEVETSEGIYTYRIEKVRIVDAEDQTVIVPKPEATLTLTTCYPFNYIGDAPERYVLVGNLIGSSEKH</sequence>
<dbReference type="EMBL" id="JAAVUM010000001">
    <property type="protein sequence ID" value="NKE03891.1"/>
    <property type="molecule type" value="Genomic_DNA"/>
</dbReference>
<accession>A0A846TN72</accession>
<dbReference type="CDD" id="cd05828">
    <property type="entry name" value="Sortase_D_1"/>
    <property type="match status" value="1"/>
</dbReference>
<dbReference type="InterPro" id="IPR023365">
    <property type="entry name" value="Sortase_dom-sf"/>
</dbReference>
<proteinExistence type="predicted"/>
<dbReference type="InterPro" id="IPR041999">
    <property type="entry name" value="Sortase_D_1"/>
</dbReference>
<keyword evidence="3" id="KW-1133">Transmembrane helix</keyword>
<gene>
    <name evidence="4" type="ORF">GWK17_00135</name>
</gene>
<feature type="active site" description="Proton donor/acceptor" evidence="2">
    <location>
        <position position="124"/>
    </location>
</feature>
<feature type="transmembrane region" description="Helical" evidence="3">
    <location>
        <begin position="12"/>
        <end position="30"/>
    </location>
</feature>
<evidence type="ECO:0000256" key="3">
    <source>
        <dbReference type="SAM" id="Phobius"/>
    </source>
</evidence>
<dbReference type="GO" id="GO:0016787">
    <property type="term" value="F:hydrolase activity"/>
    <property type="evidence" value="ECO:0007669"/>
    <property type="project" value="UniProtKB-KW"/>
</dbReference>
<name>A0A846TN72_9BACI</name>
<dbReference type="InterPro" id="IPR053525">
    <property type="entry name" value="Sortase_D"/>
</dbReference>
<evidence type="ECO:0000313" key="5">
    <source>
        <dbReference type="Proteomes" id="UP000587942"/>
    </source>
</evidence>
<dbReference type="RefSeq" id="WP_167830431.1">
    <property type="nucleotide sequence ID" value="NZ_JAAVUM010000001.1"/>
</dbReference>
<dbReference type="Pfam" id="PF04203">
    <property type="entry name" value="Sortase"/>
    <property type="match status" value="1"/>
</dbReference>
<comment type="caution">
    <text evidence="4">The sequence shown here is derived from an EMBL/GenBank/DDBJ whole genome shotgun (WGS) entry which is preliminary data.</text>
</comment>
<dbReference type="Proteomes" id="UP000587942">
    <property type="component" value="Unassembled WGS sequence"/>
</dbReference>
<keyword evidence="1" id="KW-0378">Hydrolase</keyword>
<keyword evidence="3" id="KW-0472">Membrane</keyword>
<feature type="active site" description="Acyl-thioester intermediate" evidence="2">
    <location>
        <position position="181"/>
    </location>
</feature>
<dbReference type="NCBIfam" id="TIGR01076">
    <property type="entry name" value="sortase_fam"/>
    <property type="match status" value="1"/>
</dbReference>
<evidence type="ECO:0000313" key="4">
    <source>
        <dbReference type="EMBL" id="NKE03891.1"/>
    </source>
</evidence>
<organism evidence="4 5">
    <name type="scientific">Mesobacillus selenatarsenatis</name>
    <dbReference type="NCBI Taxonomy" id="388741"/>
    <lineage>
        <taxon>Bacteria</taxon>
        <taxon>Bacillati</taxon>
        <taxon>Bacillota</taxon>
        <taxon>Bacilli</taxon>
        <taxon>Bacillales</taxon>
        <taxon>Bacillaceae</taxon>
        <taxon>Mesobacillus</taxon>
    </lineage>
</organism>
<reference evidence="4 5" key="1">
    <citation type="submission" date="2020-03" db="EMBL/GenBank/DDBJ databases">
        <authorList>
            <person name="Sun Q."/>
        </authorList>
    </citation>
    <scope>NUCLEOTIDE SEQUENCE [LARGE SCALE GENOMIC DNA]</scope>
    <source>
        <strain evidence="4 5">KACC 21451</strain>
    </source>
</reference>
<dbReference type="SUPFAM" id="SSF63817">
    <property type="entry name" value="Sortase"/>
    <property type="match status" value="1"/>
</dbReference>
<dbReference type="NCBIfam" id="NF033746">
    <property type="entry name" value="class_D_sortase"/>
    <property type="match status" value="1"/>
</dbReference>
<evidence type="ECO:0000256" key="2">
    <source>
        <dbReference type="PIRSR" id="PIRSR605754-1"/>
    </source>
</evidence>
<dbReference type="Gene3D" id="2.40.260.10">
    <property type="entry name" value="Sortase"/>
    <property type="match status" value="1"/>
</dbReference>
<dbReference type="AlphaFoldDB" id="A0A846TN72"/>
<keyword evidence="3" id="KW-0812">Transmembrane</keyword>
<dbReference type="InterPro" id="IPR005754">
    <property type="entry name" value="Sortase"/>
</dbReference>
<protein>
    <submittedName>
        <fullName evidence="4">Class D sortase</fullName>
    </submittedName>
</protein>